<dbReference type="Pfam" id="PF01135">
    <property type="entry name" value="PCMT"/>
    <property type="match status" value="1"/>
</dbReference>
<sequence>MAWRCSANTNIGLINNLKASGIIQSTEVYRAMSLVDRKHYAPIKPYDDSPQTIGYGATISAPHMHAYALEYLKGYLKPGMKALDVGSGSGYLTSCMASMVGENGQVVGIEHISELVDLSTNNVKADHPEFLESGRVQFVTGDGRKGHPENGPYDCIHVGAAAVKTPMALINQLKSPGRMFIPVGSELHSQSIYQIDKDENGEIKEEELMGVMYVPLTDAEKQRGNW</sequence>
<dbReference type="PANTHER" id="PTHR11579">
    <property type="entry name" value="PROTEIN-L-ISOASPARTATE O-METHYLTRANSFERASE"/>
    <property type="match status" value="1"/>
</dbReference>
<evidence type="ECO:0000313" key="8">
    <source>
        <dbReference type="EMBL" id="ORX92257.1"/>
    </source>
</evidence>
<evidence type="ECO:0000256" key="1">
    <source>
        <dbReference type="ARBA" id="ARBA00004496"/>
    </source>
</evidence>
<dbReference type="OrthoDB" id="73890at2759"/>
<dbReference type="GO" id="GO:0032259">
    <property type="term" value="P:methylation"/>
    <property type="evidence" value="ECO:0007669"/>
    <property type="project" value="UniProtKB-KW"/>
</dbReference>
<comment type="similarity">
    <text evidence="2">Belongs to the methyltransferase superfamily. L-isoaspartyl/D-aspartyl protein methyltransferase family.</text>
</comment>
<proteinExistence type="inferred from homology"/>
<reference evidence="8 9" key="1">
    <citation type="submission" date="2016-07" db="EMBL/GenBank/DDBJ databases">
        <title>Pervasive Adenine N6-methylation of Active Genes in Fungi.</title>
        <authorList>
            <consortium name="DOE Joint Genome Institute"/>
            <person name="Mondo S.J."/>
            <person name="Dannebaum R.O."/>
            <person name="Kuo R.C."/>
            <person name="Labutti K."/>
            <person name="Haridas S."/>
            <person name="Kuo A."/>
            <person name="Salamov A."/>
            <person name="Ahrendt S.R."/>
            <person name="Lipzen A."/>
            <person name="Sullivan W."/>
            <person name="Andreopoulos W.B."/>
            <person name="Clum A."/>
            <person name="Lindquist E."/>
            <person name="Daum C."/>
            <person name="Ramamoorthy G.K."/>
            <person name="Gryganskyi A."/>
            <person name="Culley D."/>
            <person name="Magnuson J.K."/>
            <person name="James T.Y."/>
            <person name="O'Malley M.A."/>
            <person name="Stajich J.E."/>
            <person name="Spatafora J.W."/>
            <person name="Visel A."/>
            <person name="Grigoriev I.V."/>
        </authorList>
    </citation>
    <scope>NUCLEOTIDE SEQUENCE [LARGE SCALE GENOMIC DNA]</scope>
    <source>
        <strain evidence="8 9">CBS 931.73</strain>
    </source>
</reference>
<evidence type="ECO:0000313" key="9">
    <source>
        <dbReference type="Proteomes" id="UP000193498"/>
    </source>
</evidence>
<comment type="caution">
    <text evidence="8">The sequence shown here is derived from an EMBL/GenBank/DDBJ whole genome shotgun (WGS) entry which is preliminary data.</text>
</comment>
<accession>A0A1Y1Y2L7</accession>
<evidence type="ECO:0000256" key="6">
    <source>
        <dbReference type="ARBA" id="ARBA00022679"/>
    </source>
</evidence>
<keyword evidence="6 8" id="KW-0808">Transferase</keyword>
<dbReference type="GO" id="GO:0004719">
    <property type="term" value="F:protein-L-isoaspartate (D-aspartate) O-methyltransferase activity"/>
    <property type="evidence" value="ECO:0007669"/>
    <property type="project" value="UniProtKB-EC"/>
</dbReference>
<dbReference type="STRING" id="1314790.A0A1Y1Y2L7"/>
<evidence type="ECO:0000256" key="2">
    <source>
        <dbReference type="ARBA" id="ARBA00005369"/>
    </source>
</evidence>
<evidence type="ECO:0000256" key="3">
    <source>
        <dbReference type="ARBA" id="ARBA00011890"/>
    </source>
</evidence>
<dbReference type="EC" id="2.1.1.77" evidence="3"/>
<dbReference type="InParanoid" id="A0A1Y1Y2L7"/>
<organism evidence="8 9">
    <name type="scientific">Basidiobolus meristosporus CBS 931.73</name>
    <dbReference type="NCBI Taxonomy" id="1314790"/>
    <lineage>
        <taxon>Eukaryota</taxon>
        <taxon>Fungi</taxon>
        <taxon>Fungi incertae sedis</taxon>
        <taxon>Zoopagomycota</taxon>
        <taxon>Entomophthoromycotina</taxon>
        <taxon>Basidiobolomycetes</taxon>
        <taxon>Basidiobolales</taxon>
        <taxon>Basidiobolaceae</taxon>
        <taxon>Basidiobolus</taxon>
    </lineage>
</organism>
<keyword evidence="5 8" id="KW-0489">Methyltransferase</keyword>
<dbReference type="Proteomes" id="UP000193498">
    <property type="component" value="Unassembled WGS sequence"/>
</dbReference>
<evidence type="ECO:0000256" key="7">
    <source>
        <dbReference type="ARBA" id="ARBA00022691"/>
    </source>
</evidence>
<evidence type="ECO:0000256" key="5">
    <source>
        <dbReference type="ARBA" id="ARBA00022603"/>
    </source>
</evidence>
<name>A0A1Y1Y2L7_9FUNG</name>
<dbReference type="FunFam" id="3.40.50.150:FF:000027">
    <property type="entry name" value="Protein-L-isoaspartate O-methyltransferase"/>
    <property type="match status" value="1"/>
</dbReference>
<dbReference type="InterPro" id="IPR000682">
    <property type="entry name" value="PCMT"/>
</dbReference>
<dbReference type="PANTHER" id="PTHR11579:SF0">
    <property type="entry name" value="PROTEIN-L-ISOASPARTATE(D-ASPARTATE) O-METHYLTRANSFERASE"/>
    <property type="match status" value="1"/>
</dbReference>
<dbReference type="SUPFAM" id="SSF53335">
    <property type="entry name" value="S-adenosyl-L-methionine-dependent methyltransferases"/>
    <property type="match status" value="1"/>
</dbReference>
<comment type="subcellular location">
    <subcellularLocation>
        <location evidence="1">Cytoplasm</location>
    </subcellularLocation>
</comment>
<dbReference type="NCBIfam" id="TIGR00080">
    <property type="entry name" value="pimt"/>
    <property type="match status" value="1"/>
</dbReference>
<dbReference type="Gene3D" id="3.40.50.150">
    <property type="entry name" value="Vaccinia Virus protein VP39"/>
    <property type="match status" value="1"/>
</dbReference>
<dbReference type="EMBL" id="MCFE01000286">
    <property type="protein sequence ID" value="ORX92257.1"/>
    <property type="molecule type" value="Genomic_DNA"/>
</dbReference>
<keyword evidence="4" id="KW-0963">Cytoplasm</keyword>
<protein>
    <recommendedName>
        <fullName evidence="3">protein-L-isoaspartate(D-aspartate) O-methyltransferase</fullName>
        <ecNumber evidence="3">2.1.1.77</ecNumber>
    </recommendedName>
</protein>
<gene>
    <name evidence="8" type="ORF">K493DRAFT_338902</name>
</gene>
<dbReference type="CDD" id="cd02440">
    <property type="entry name" value="AdoMet_MTases"/>
    <property type="match status" value="1"/>
</dbReference>
<dbReference type="AlphaFoldDB" id="A0A1Y1Y2L7"/>
<dbReference type="InterPro" id="IPR029063">
    <property type="entry name" value="SAM-dependent_MTases_sf"/>
</dbReference>
<keyword evidence="9" id="KW-1185">Reference proteome</keyword>
<evidence type="ECO:0000256" key="4">
    <source>
        <dbReference type="ARBA" id="ARBA00022490"/>
    </source>
</evidence>
<keyword evidence="7" id="KW-0949">S-adenosyl-L-methionine</keyword>
<dbReference type="GO" id="GO:0005737">
    <property type="term" value="C:cytoplasm"/>
    <property type="evidence" value="ECO:0007669"/>
    <property type="project" value="UniProtKB-SubCell"/>
</dbReference>
<dbReference type="FunCoup" id="A0A1Y1Y2L7">
    <property type="interactions" value="671"/>
</dbReference>